<evidence type="ECO:0000313" key="2">
    <source>
        <dbReference type="Proteomes" id="UP000886523"/>
    </source>
</evidence>
<comment type="caution">
    <text evidence="1">The sequence shown here is derived from an EMBL/GenBank/DDBJ whole genome shotgun (WGS) entry which is preliminary data.</text>
</comment>
<reference evidence="1" key="1">
    <citation type="journal article" date="2020" name="Nat. Commun.">
        <title>Large-scale genome sequencing of mycorrhizal fungi provides insights into the early evolution of symbiotic traits.</title>
        <authorList>
            <person name="Miyauchi S."/>
            <person name="Kiss E."/>
            <person name="Kuo A."/>
            <person name="Drula E."/>
            <person name="Kohler A."/>
            <person name="Sanchez-Garcia M."/>
            <person name="Morin E."/>
            <person name="Andreopoulos B."/>
            <person name="Barry K.W."/>
            <person name="Bonito G."/>
            <person name="Buee M."/>
            <person name="Carver A."/>
            <person name="Chen C."/>
            <person name="Cichocki N."/>
            <person name="Clum A."/>
            <person name="Culley D."/>
            <person name="Crous P.W."/>
            <person name="Fauchery L."/>
            <person name="Girlanda M."/>
            <person name="Hayes R.D."/>
            <person name="Keri Z."/>
            <person name="LaButti K."/>
            <person name="Lipzen A."/>
            <person name="Lombard V."/>
            <person name="Magnuson J."/>
            <person name="Maillard F."/>
            <person name="Murat C."/>
            <person name="Nolan M."/>
            <person name="Ohm R.A."/>
            <person name="Pangilinan J."/>
            <person name="Pereira M.F."/>
            <person name="Perotto S."/>
            <person name="Peter M."/>
            <person name="Pfister S."/>
            <person name="Riley R."/>
            <person name="Sitrit Y."/>
            <person name="Stielow J.B."/>
            <person name="Szollosi G."/>
            <person name="Zifcakova L."/>
            <person name="Stursova M."/>
            <person name="Spatafora J.W."/>
            <person name="Tedersoo L."/>
            <person name="Vaario L.M."/>
            <person name="Yamada A."/>
            <person name="Yan M."/>
            <person name="Wang P."/>
            <person name="Xu J."/>
            <person name="Bruns T."/>
            <person name="Baldrian P."/>
            <person name="Vilgalys R."/>
            <person name="Dunand C."/>
            <person name="Henrissat B."/>
            <person name="Grigoriev I.V."/>
            <person name="Hibbett D."/>
            <person name="Nagy L.G."/>
            <person name="Martin F.M."/>
        </authorList>
    </citation>
    <scope>NUCLEOTIDE SEQUENCE</scope>
    <source>
        <strain evidence="1">UP504</strain>
    </source>
</reference>
<gene>
    <name evidence="1" type="ORF">BS47DRAFT_196759</name>
</gene>
<keyword evidence="2" id="KW-1185">Reference proteome</keyword>
<accession>A0A9P6B9M7</accession>
<proteinExistence type="predicted"/>
<dbReference type="EMBL" id="MU128922">
    <property type="protein sequence ID" value="KAF9518776.1"/>
    <property type="molecule type" value="Genomic_DNA"/>
</dbReference>
<name>A0A9P6B9M7_9AGAM</name>
<protein>
    <submittedName>
        <fullName evidence="1">Uncharacterized protein</fullName>
    </submittedName>
</protein>
<dbReference type="AlphaFoldDB" id="A0A9P6B9M7"/>
<dbReference type="Proteomes" id="UP000886523">
    <property type="component" value="Unassembled WGS sequence"/>
</dbReference>
<organism evidence="1 2">
    <name type="scientific">Hydnum rufescens UP504</name>
    <dbReference type="NCBI Taxonomy" id="1448309"/>
    <lineage>
        <taxon>Eukaryota</taxon>
        <taxon>Fungi</taxon>
        <taxon>Dikarya</taxon>
        <taxon>Basidiomycota</taxon>
        <taxon>Agaricomycotina</taxon>
        <taxon>Agaricomycetes</taxon>
        <taxon>Cantharellales</taxon>
        <taxon>Hydnaceae</taxon>
        <taxon>Hydnum</taxon>
    </lineage>
</organism>
<evidence type="ECO:0000313" key="1">
    <source>
        <dbReference type="EMBL" id="KAF9518776.1"/>
    </source>
</evidence>
<sequence>MPPRSTLLWHAFGAGLEIGVRLESGFSFFLRCLCIVWVSFRLFSCPFFARMRAYSIPLRAFVHYMFWECSRLFSHVMLPLSLALCPFPIHRLPCFTIRNLHQGKGRTRGGRASTLPALGTYTSFCVTSRRQKNRGAEKFFRGLDVPRDKRIYSTCAVRTIDSRDS</sequence>